<dbReference type="EMBL" id="JAULSV010000006">
    <property type="protein sequence ID" value="KAK0641692.1"/>
    <property type="molecule type" value="Genomic_DNA"/>
</dbReference>
<sequence length="779" mass="88779">MKSRLRSKSTRLFSRILGIPPPIATKETDPVSSLEDLVSSLERSVVDTAESPVVTDSQQLYNTLPEGRYIRLLQIIYRPDAELSQEHRPEISVELTTFAIDDAPAYWALSYTWGQPRYSIYETEPDANQTVHESIECNGQHVQVGKNLFDFLREARKRGLFISQRKSTAKLQQIETKDPFKSSSDLGRDIDGRSAYFWVDALCIDQKNLMERSHQVNMMGTIYKSAERVLLWLGPMEPDPKIAEIFEKVIPPLVRLRDAEGLRFLADKSLDLSDPEFDAYLGEEERQIWRQGWNEAVNFFAESRWFGRGWVIQEALSLPSKRVAIVAGSETFGFGRFMVFLGVLFNGFTATGMIQYRVRECPERYQLWRETACFDNLVEFNSTERHLRVQQKRYEGARNIWDAVLFLLLKMTTYEFSDCRDHVYGCLGLMGLMPDWPAQANLLTPDYTLTVKDAFTKAAVLYYENTRELDLMFSALAYHPNRRNRYPGLPSWVPNLAERNSAPTTSFERSQKTSNAHFGRFNATGTAPAGEPSWKIHGDTLYVEGAQIDVIQDGASLRNFSESNMCGTKHYDVTWTLDYIAQPGPYPNSTQSREEAILRTWTTDAASSPEWTDGPMQYEDAIAKKWFCLWICRAFQGRSPGSWEWGLLESKLNGLHPRESLPTFATVSEYYERTDMGRLGRDGLKKHPYSGRNQVSLGRSVYATKGGRLALASIQVKPGDGIWLVRGCRVPVVLRKVMEEEGYVGARYLVLGQAYVHGIMQGEAMTEEVEARFARTALV</sequence>
<dbReference type="Pfam" id="PF26639">
    <property type="entry name" value="Het-6_barrel"/>
    <property type="match status" value="1"/>
</dbReference>
<evidence type="ECO:0000313" key="2">
    <source>
        <dbReference type="EMBL" id="KAK0641692.1"/>
    </source>
</evidence>
<dbReference type="PANTHER" id="PTHR24148">
    <property type="entry name" value="ANKYRIN REPEAT DOMAIN-CONTAINING PROTEIN 39 HOMOLOG-RELATED"/>
    <property type="match status" value="1"/>
</dbReference>
<dbReference type="AlphaFoldDB" id="A0AA40CKF3"/>
<protein>
    <submittedName>
        <fullName evidence="2">Heterokaryon incompatibility protein-domain-containing protein</fullName>
    </submittedName>
</protein>
<evidence type="ECO:0000259" key="1">
    <source>
        <dbReference type="Pfam" id="PF06985"/>
    </source>
</evidence>
<comment type="caution">
    <text evidence="2">The sequence shown here is derived from an EMBL/GenBank/DDBJ whole genome shotgun (WGS) entry which is preliminary data.</text>
</comment>
<name>A0AA40CKF3_9PEZI</name>
<dbReference type="Pfam" id="PF06985">
    <property type="entry name" value="HET"/>
    <property type="match status" value="1"/>
</dbReference>
<gene>
    <name evidence="2" type="ORF">B0T16DRAFT_461730</name>
</gene>
<dbReference type="PANTHER" id="PTHR24148:SF73">
    <property type="entry name" value="HET DOMAIN PROTEIN (AFU_ORTHOLOGUE AFUA_8G01020)"/>
    <property type="match status" value="1"/>
</dbReference>
<accession>A0AA40CKF3</accession>
<dbReference type="InterPro" id="IPR010730">
    <property type="entry name" value="HET"/>
</dbReference>
<proteinExistence type="predicted"/>
<feature type="domain" description="Heterokaryon incompatibility" evidence="1">
    <location>
        <begin position="193"/>
        <end position="314"/>
    </location>
</feature>
<evidence type="ECO:0000313" key="3">
    <source>
        <dbReference type="Proteomes" id="UP001174936"/>
    </source>
</evidence>
<keyword evidence="3" id="KW-1185">Reference proteome</keyword>
<dbReference type="InterPro" id="IPR052895">
    <property type="entry name" value="HetReg/Transcr_Mod"/>
</dbReference>
<reference evidence="2" key="1">
    <citation type="submission" date="2023-06" db="EMBL/GenBank/DDBJ databases">
        <title>Genome-scale phylogeny and comparative genomics of the fungal order Sordariales.</title>
        <authorList>
            <consortium name="Lawrence Berkeley National Laboratory"/>
            <person name="Hensen N."/>
            <person name="Bonometti L."/>
            <person name="Westerberg I."/>
            <person name="Brannstrom I.O."/>
            <person name="Guillou S."/>
            <person name="Cros-Aarteil S."/>
            <person name="Calhoun S."/>
            <person name="Haridas S."/>
            <person name="Kuo A."/>
            <person name="Mondo S."/>
            <person name="Pangilinan J."/>
            <person name="Riley R."/>
            <person name="Labutti K."/>
            <person name="Andreopoulos B."/>
            <person name="Lipzen A."/>
            <person name="Chen C."/>
            <person name="Yanf M."/>
            <person name="Daum C."/>
            <person name="Ng V."/>
            <person name="Clum A."/>
            <person name="Steindorff A."/>
            <person name="Ohm R."/>
            <person name="Martin F."/>
            <person name="Silar P."/>
            <person name="Natvig D."/>
            <person name="Lalanne C."/>
            <person name="Gautier V."/>
            <person name="Ament-Velasquez S.L."/>
            <person name="Kruys A."/>
            <person name="Hutchinson M.I."/>
            <person name="Powell A.J."/>
            <person name="Barry K."/>
            <person name="Miller A.N."/>
            <person name="Grigoriev I.V."/>
            <person name="Debuchy R."/>
            <person name="Gladieux P."/>
            <person name="Thoren M.H."/>
            <person name="Johannesson H."/>
        </authorList>
    </citation>
    <scope>NUCLEOTIDE SEQUENCE</scope>
    <source>
        <strain evidence="2">SMH2532-1</strain>
    </source>
</reference>
<organism evidence="2 3">
    <name type="scientific">Cercophora newfieldiana</name>
    <dbReference type="NCBI Taxonomy" id="92897"/>
    <lineage>
        <taxon>Eukaryota</taxon>
        <taxon>Fungi</taxon>
        <taxon>Dikarya</taxon>
        <taxon>Ascomycota</taxon>
        <taxon>Pezizomycotina</taxon>
        <taxon>Sordariomycetes</taxon>
        <taxon>Sordariomycetidae</taxon>
        <taxon>Sordariales</taxon>
        <taxon>Lasiosphaeriaceae</taxon>
        <taxon>Cercophora</taxon>
    </lineage>
</organism>
<dbReference type="Proteomes" id="UP001174936">
    <property type="component" value="Unassembled WGS sequence"/>
</dbReference>